<protein>
    <submittedName>
        <fullName evidence="3">Uncharacterized protein</fullName>
    </submittedName>
</protein>
<dbReference type="AlphaFoldDB" id="A0A699Z093"/>
<proteinExistence type="predicted"/>
<dbReference type="Proteomes" id="UP000485058">
    <property type="component" value="Unassembled WGS sequence"/>
</dbReference>
<evidence type="ECO:0000313" key="3">
    <source>
        <dbReference type="EMBL" id="GFH14915.1"/>
    </source>
</evidence>
<feature type="signal peptide" evidence="2">
    <location>
        <begin position="1"/>
        <end position="16"/>
    </location>
</feature>
<gene>
    <name evidence="3" type="ORF">HaLaN_11052</name>
</gene>
<organism evidence="3 4">
    <name type="scientific">Haematococcus lacustris</name>
    <name type="common">Green alga</name>
    <name type="synonym">Haematococcus pluvialis</name>
    <dbReference type="NCBI Taxonomy" id="44745"/>
    <lineage>
        <taxon>Eukaryota</taxon>
        <taxon>Viridiplantae</taxon>
        <taxon>Chlorophyta</taxon>
        <taxon>core chlorophytes</taxon>
        <taxon>Chlorophyceae</taxon>
        <taxon>CS clade</taxon>
        <taxon>Chlamydomonadales</taxon>
        <taxon>Haematococcaceae</taxon>
        <taxon>Haematococcus</taxon>
    </lineage>
</organism>
<feature type="chain" id="PRO_5025382434" evidence="2">
    <location>
        <begin position="17"/>
        <end position="142"/>
    </location>
</feature>
<dbReference type="EMBL" id="BLLF01000782">
    <property type="protein sequence ID" value="GFH14915.1"/>
    <property type="molecule type" value="Genomic_DNA"/>
</dbReference>
<evidence type="ECO:0000256" key="2">
    <source>
        <dbReference type="SAM" id="SignalP"/>
    </source>
</evidence>
<keyword evidence="4" id="KW-1185">Reference proteome</keyword>
<comment type="caution">
    <text evidence="3">The sequence shown here is derived from an EMBL/GenBank/DDBJ whole genome shotgun (WGS) entry which is preliminary data.</text>
</comment>
<feature type="region of interest" description="Disordered" evidence="1">
    <location>
        <begin position="52"/>
        <end position="142"/>
    </location>
</feature>
<sequence>MVAVVVALLSLKALRRYYTGGEVWSGPPGAQYHQASIDEMLEESAKLEGIEAGGSALADNGRSRGSNSGSVSGRAGPGHAVRSAANGNGVHLTNGNGFQGTSIAMTKSRHPRSGVDNGSVAVTAAQPSDSESAALLAPKAKE</sequence>
<evidence type="ECO:0000313" key="4">
    <source>
        <dbReference type="Proteomes" id="UP000485058"/>
    </source>
</evidence>
<reference evidence="3 4" key="1">
    <citation type="submission" date="2020-02" db="EMBL/GenBank/DDBJ databases">
        <title>Draft genome sequence of Haematococcus lacustris strain NIES-144.</title>
        <authorList>
            <person name="Morimoto D."/>
            <person name="Nakagawa S."/>
            <person name="Yoshida T."/>
            <person name="Sawayama S."/>
        </authorList>
    </citation>
    <scope>NUCLEOTIDE SEQUENCE [LARGE SCALE GENOMIC DNA]</scope>
    <source>
        <strain evidence="3 4">NIES-144</strain>
    </source>
</reference>
<feature type="compositionally biased region" description="Low complexity" evidence="1">
    <location>
        <begin position="63"/>
        <end position="74"/>
    </location>
</feature>
<accession>A0A699Z093</accession>
<keyword evidence="2" id="KW-0732">Signal</keyword>
<feature type="compositionally biased region" description="Polar residues" evidence="1">
    <location>
        <begin position="91"/>
        <end position="105"/>
    </location>
</feature>
<evidence type="ECO:0000256" key="1">
    <source>
        <dbReference type="SAM" id="MobiDB-lite"/>
    </source>
</evidence>
<name>A0A699Z093_HAELA</name>